<dbReference type="InterPro" id="IPR032098">
    <property type="entry name" value="Acyltransf_C"/>
</dbReference>
<evidence type="ECO:0000256" key="4">
    <source>
        <dbReference type="SAM" id="Phobius"/>
    </source>
</evidence>
<dbReference type="CDD" id="cd07990">
    <property type="entry name" value="LPLAT_LCLAT1-like"/>
    <property type="match status" value="1"/>
</dbReference>
<keyword evidence="4" id="KW-0812">Transmembrane</keyword>
<keyword evidence="4" id="KW-1133">Transmembrane helix</keyword>
<dbReference type="STRING" id="4829.A0A168TA83"/>
<protein>
    <recommendedName>
        <fullName evidence="5">Phospholipid/glycerol acyltransferase domain-containing protein</fullName>
    </recommendedName>
</protein>
<dbReference type="SUPFAM" id="SSF69593">
    <property type="entry name" value="Glycerol-3-phosphate (1)-acyltransferase"/>
    <property type="match status" value="1"/>
</dbReference>
<keyword evidence="4" id="KW-0472">Membrane</keyword>
<dbReference type="Pfam" id="PF01553">
    <property type="entry name" value="Acyltransferase"/>
    <property type="match status" value="1"/>
</dbReference>
<dbReference type="Pfam" id="PF16076">
    <property type="entry name" value="Acyltransf_C"/>
    <property type="match status" value="1"/>
</dbReference>
<dbReference type="FunCoup" id="A0A168TA83">
    <property type="interactions" value="438"/>
</dbReference>
<gene>
    <name evidence="6" type="primary">ABSGL_15433.1 scaffold 16614</name>
</gene>
<keyword evidence="7" id="KW-1185">Reference proteome</keyword>
<evidence type="ECO:0000313" key="6">
    <source>
        <dbReference type="EMBL" id="SAM09732.1"/>
    </source>
</evidence>
<dbReference type="OrthoDB" id="189226at2759"/>
<dbReference type="EMBL" id="LT555165">
    <property type="protein sequence ID" value="SAM09732.1"/>
    <property type="molecule type" value="Genomic_DNA"/>
</dbReference>
<sequence length="417" mass="47880">MSTWTPQHIINALVVSFGLFYQTTCCLMGMMLSSPVYHYGSRLVYLQWINYILEIWSESLVAVFQVFSPSTLVFTMDDSCFKDSSSSVLTLDDLVERNDQGQVTRLVFPDRVIVTLNHQTYADWAYAWCIAYLTKAHGAVKIILKDSLKILPAYGPAMDYAEFIFVKRKLASDQSTIVSNLERSKKDNRPLWLLVYPEGTIISENTRKKSKEYAAKNDLVGTLYSLNWCTMKDTRHTLLPRSSGLHLCMKSLDDSVEWLYDLTIGYSGIKAGDYPENIYTMGNIFFFNKQPKEIHVHVRRFLVKDIPVHDESAFSQWVYQRWNEKDDMMAHFYKHGQFESSATITDCTFAFPLRLPDLWRLGMPSLLLLPYIPMALGVCLAAGNQNKGYRFSLAYARLLIYFATLLLSASLHIDLLL</sequence>
<dbReference type="GO" id="GO:0016746">
    <property type="term" value="F:acyltransferase activity"/>
    <property type="evidence" value="ECO:0007669"/>
    <property type="project" value="UniProtKB-KW"/>
</dbReference>
<dbReference type="Proteomes" id="UP000078561">
    <property type="component" value="Unassembled WGS sequence"/>
</dbReference>
<dbReference type="AlphaFoldDB" id="A0A168TA83"/>
<dbReference type="PANTHER" id="PTHR10983">
    <property type="entry name" value="1-ACYLGLYCEROL-3-PHOSPHATE ACYLTRANSFERASE-RELATED"/>
    <property type="match status" value="1"/>
</dbReference>
<feature type="domain" description="Phospholipid/glycerol acyltransferase" evidence="5">
    <location>
        <begin position="112"/>
        <end position="246"/>
    </location>
</feature>
<evidence type="ECO:0000256" key="3">
    <source>
        <dbReference type="ARBA" id="ARBA00023315"/>
    </source>
</evidence>
<feature type="transmembrane region" description="Helical" evidence="4">
    <location>
        <begin position="12"/>
        <end position="32"/>
    </location>
</feature>
<evidence type="ECO:0000256" key="1">
    <source>
        <dbReference type="ARBA" id="ARBA00008655"/>
    </source>
</evidence>
<evidence type="ECO:0000256" key="2">
    <source>
        <dbReference type="ARBA" id="ARBA00022679"/>
    </source>
</evidence>
<feature type="transmembrane region" description="Helical" evidence="4">
    <location>
        <begin position="394"/>
        <end position="413"/>
    </location>
</feature>
<evidence type="ECO:0000313" key="7">
    <source>
        <dbReference type="Proteomes" id="UP000078561"/>
    </source>
</evidence>
<dbReference type="OMA" id="LWIANHQ"/>
<keyword evidence="2" id="KW-0808">Transferase</keyword>
<accession>A0A168TA83</accession>
<name>A0A168TA83_ABSGL</name>
<keyword evidence="3" id="KW-0012">Acyltransferase</keyword>
<comment type="similarity">
    <text evidence="1">Belongs to the 1-acyl-sn-glycerol-3-phosphate acyltransferase family.</text>
</comment>
<dbReference type="PANTHER" id="PTHR10983:SF16">
    <property type="entry name" value="LYSOCARDIOLIPIN ACYLTRANSFERASE 1"/>
    <property type="match status" value="1"/>
</dbReference>
<dbReference type="GO" id="GO:0005783">
    <property type="term" value="C:endoplasmic reticulum"/>
    <property type="evidence" value="ECO:0007669"/>
    <property type="project" value="TreeGrafter"/>
</dbReference>
<dbReference type="SMART" id="SM00563">
    <property type="entry name" value="PlsC"/>
    <property type="match status" value="1"/>
</dbReference>
<proteinExistence type="inferred from homology"/>
<dbReference type="InParanoid" id="A0A168TA83"/>
<feature type="transmembrane region" description="Helical" evidence="4">
    <location>
        <begin position="361"/>
        <end position="382"/>
    </location>
</feature>
<reference evidence="6" key="1">
    <citation type="submission" date="2016-04" db="EMBL/GenBank/DDBJ databases">
        <authorList>
            <person name="Evans L.H."/>
            <person name="Alamgir A."/>
            <person name="Owens N."/>
            <person name="Weber N.D."/>
            <person name="Virtaneva K."/>
            <person name="Barbian K."/>
            <person name="Babar A."/>
            <person name="Rosenke K."/>
        </authorList>
    </citation>
    <scope>NUCLEOTIDE SEQUENCE [LARGE SCALE GENOMIC DNA]</scope>
    <source>
        <strain evidence="6">CBS 101.48</strain>
    </source>
</reference>
<dbReference type="GO" id="GO:0036149">
    <property type="term" value="P:phosphatidylinositol acyl-chain remodeling"/>
    <property type="evidence" value="ECO:0007669"/>
    <property type="project" value="TreeGrafter"/>
</dbReference>
<organism evidence="6">
    <name type="scientific">Absidia glauca</name>
    <name type="common">Pin mould</name>
    <dbReference type="NCBI Taxonomy" id="4829"/>
    <lineage>
        <taxon>Eukaryota</taxon>
        <taxon>Fungi</taxon>
        <taxon>Fungi incertae sedis</taxon>
        <taxon>Mucoromycota</taxon>
        <taxon>Mucoromycotina</taxon>
        <taxon>Mucoromycetes</taxon>
        <taxon>Mucorales</taxon>
        <taxon>Cunninghamellaceae</taxon>
        <taxon>Absidia</taxon>
    </lineage>
</organism>
<evidence type="ECO:0000259" key="5">
    <source>
        <dbReference type="SMART" id="SM00563"/>
    </source>
</evidence>
<dbReference type="InterPro" id="IPR002123">
    <property type="entry name" value="Plipid/glycerol_acylTrfase"/>
</dbReference>